<dbReference type="PANTHER" id="PTHR36122:SF2">
    <property type="entry name" value="NICOTINAMIDE RIBOSIDE TRANSPORTER PNUC"/>
    <property type="match status" value="1"/>
</dbReference>
<feature type="transmembrane region" description="Helical" evidence="8">
    <location>
        <begin position="42"/>
        <end position="71"/>
    </location>
</feature>
<keyword evidence="3" id="KW-0813">Transport</keyword>
<comment type="subcellular location">
    <subcellularLocation>
        <location evidence="1">Cell membrane</location>
        <topology evidence="1">Multi-pass membrane protein</topology>
    </subcellularLocation>
</comment>
<comment type="caution">
    <text evidence="9">The sequence shown here is derived from an EMBL/GenBank/DDBJ whole genome shotgun (WGS) entry which is preliminary data.</text>
</comment>
<reference evidence="9 10" key="1">
    <citation type="submission" date="2021-03" db="EMBL/GenBank/DDBJ databases">
        <title>Sequencing the genomes of 1000 actinobacteria strains.</title>
        <authorList>
            <person name="Klenk H.-P."/>
        </authorList>
    </citation>
    <scope>NUCLEOTIDE SEQUENCE [LARGE SCALE GENOMIC DNA]</scope>
    <source>
        <strain evidence="9 10">DSM 13468</strain>
    </source>
</reference>
<feature type="transmembrane region" description="Helical" evidence="8">
    <location>
        <begin position="91"/>
        <end position="111"/>
    </location>
</feature>
<name>A0ABS4WTZ9_9MICO</name>
<evidence type="ECO:0000256" key="7">
    <source>
        <dbReference type="ARBA" id="ARBA00023136"/>
    </source>
</evidence>
<evidence type="ECO:0000256" key="4">
    <source>
        <dbReference type="ARBA" id="ARBA00022475"/>
    </source>
</evidence>
<gene>
    <name evidence="9" type="ORF">JOF42_003177</name>
</gene>
<dbReference type="InterPro" id="IPR006419">
    <property type="entry name" value="NMN_transpt_PnuC"/>
</dbReference>
<protein>
    <submittedName>
        <fullName evidence="9">Nicotinamide mononucleotide transporter</fullName>
    </submittedName>
</protein>
<evidence type="ECO:0000256" key="8">
    <source>
        <dbReference type="SAM" id="Phobius"/>
    </source>
</evidence>
<keyword evidence="5 8" id="KW-0812">Transmembrane</keyword>
<feature type="transmembrane region" description="Helical" evidence="8">
    <location>
        <begin position="12"/>
        <end position="30"/>
    </location>
</feature>
<dbReference type="NCBIfam" id="TIGR01528">
    <property type="entry name" value="NMN_trans_PnuC"/>
    <property type="match status" value="1"/>
</dbReference>
<evidence type="ECO:0000256" key="3">
    <source>
        <dbReference type="ARBA" id="ARBA00022448"/>
    </source>
</evidence>
<proteinExistence type="inferred from homology"/>
<organism evidence="9 10">
    <name type="scientific">Microbacterium phyllosphaerae</name>
    <dbReference type="NCBI Taxonomy" id="124798"/>
    <lineage>
        <taxon>Bacteria</taxon>
        <taxon>Bacillati</taxon>
        <taxon>Actinomycetota</taxon>
        <taxon>Actinomycetes</taxon>
        <taxon>Micrococcales</taxon>
        <taxon>Microbacteriaceae</taxon>
        <taxon>Microbacterium</taxon>
    </lineage>
</organism>
<dbReference type="RefSeq" id="WP_210098728.1">
    <property type="nucleotide sequence ID" value="NZ_BAAAIO010000002.1"/>
</dbReference>
<dbReference type="Pfam" id="PF04973">
    <property type="entry name" value="NMN_transporter"/>
    <property type="match status" value="1"/>
</dbReference>
<evidence type="ECO:0000313" key="10">
    <source>
        <dbReference type="Proteomes" id="UP000703720"/>
    </source>
</evidence>
<keyword evidence="4" id="KW-1003">Cell membrane</keyword>
<comment type="similarity">
    <text evidence="2">Belongs to the nicotinamide ribonucleoside (NR) uptake permease (TC 4.B.1) family.</text>
</comment>
<keyword evidence="7 8" id="KW-0472">Membrane</keyword>
<accession>A0ABS4WTZ9</accession>
<dbReference type="Proteomes" id="UP000703720">
    <property type="component" value="Unassembled WGS sequence"/>
</dbReference>
<evidence type="ECO:0000256" key="1">
    <source>
        <dbReference type="ARBA" id="ARBA00004651"/>
    </source>
</evidence>
<evidence type="ECO:0000313" key="9">
    <source>
        <dbReference type="EMBL" id="MBP2379682.1"/>
    </source>
</evidence>
<evidence type="ECO:0000256" key="6">
    <source>
        <dbReference type="ARBA" id="ARBA00022989"/>
    </source>
</evidence>
<feature type="transmembrane region" description="Helical" evidence="8">
    <location>
        <begin position="148"/>
        <end position="181"/>
    </location>
</feature>
<evidence type="ECO:0000256" key="5">
    <source>
        <dbReference type="ARBA" id="ARBA00022692"/>
    </source>
</evidence>
<keyword evidence="6 8" id="KW-1133">Transmembrane helix</keyword>
<dbReference type="EMBL" id="JAGIOA010000001">
    <property type="protein sequence ID" value="MBP2379682.1"/>
    <property type="molecule type" value="Genomic_DNA"/>
</dbReference>
<dbReference type="PANTHER" id="PTHR36122">
    <property type="entry name" value="NICOTINAMIDE RIBOSIDE TRANSPORTER PNUC"/>
    <property type="match status" value="1"/>
</dbReference>
<evidence type="ECO:0000256" key="2">
    <source>
        <dbReference type="ARBA" id="ARBA00006669"/>
    </source>
</evidence>
<keyword evidence="10" id="KW-1185">Reference proteome</keyword>
<sequence>MLEWLQAEWPQVLGFVTGAICVWLAGRRNVWNYPIGIANNVVLFVVFIGAGLYATAVLQVVYLLMGAHGWWRWTRGAEQSRTYVANTPRRAWPWLVLAAVVGAAVLVWVLTTFTDSQVAIPDAATTAASLVAQYMLNRKWIENWFVWIGVDIAFVALSIVAGLWVIAALYALFVGLCLIGYRSWRRAALTDREADPAATSSMTSESARS</sequence>